<accession>A0A8C4DAV7</accession>
<protein>
    <submittedName>
        <fullName evidence="2">Uncharacterized protein</fullName>
    </submittedName>
</protein>
<dbReference type="Ensembl" id="ENSDLAT00005002351.2">
    <property type="protein sequence ID" value="ENSDLAP00005002270.2"/>
    <property type="gene ID" value="ENSDLAG00005001016.2"/>
</dbReference>
<keyword evidence="3" id="KW-1185">Reference proteome</keyword>
<reference evidence="2" key="2">
    <citation type="submission" date="2025-09" db="UniProtKB">
        <authorList>
            <consortium name="Ensembl"/>
        </authorList>
    </citation>
    <scope>IDENTIFICATION</scope>
</reference>
<evidence type="ECO:0000256" key="1">
    <source>
        <dbReference type="SAM" id="MobiDB-lite"/>
    </source>
</evidence>
<reference evidence="2" key="1">
    <citation type="submission" date="2025-08" db="UniProtKB">
        <authorList>
            <consortium name="Ensembl"/>
        </authorList>
    </citation>
    <scope>IDENTIFICATION</scope>
</reference>
<dbReference type="Proteomes" id="UP000694389">
    <property type="component" value="Unassembled WGS sequence"/>
</dbReference>
<name>A0A8C4DAV7_DICLA</name>
<dbReference type="GeneTree" id="ENSGT01120000272035"/>
<evidence type="ECO:0000313" key="2">
    <source>
        <dbReference type="Ensembl" id="ENSDLAP00005002270.2"/>
    </source>
</evidence>
<organism evidence="2 3">
    <name type="scientific">Dicentrarchus labrax</name>
    <name type="common">European seabass</name>
    <name type="synonym">Morone labrax</name>
    <dbReference type="NCBI Taxonomy" id="13489"/>
    <lineage>
        <taxon>Eukaryota</taxon>
        <taxon>Metazoa</taxon>
        <taxon>Chordata</taxon>
        <taxon>Craniata</taxon>
        <taxon>Vertebrata</taxon>
        <taxon>Euteleostomi</taxon>
        <taxon>Actinopterygii</taxon>
        <taxon>Neopterygii</taxon>
        <taxon>Teleostei</taxon>
        <taxon>Neoteleostei</taxon>
        <taxon>Acanthomorphata</taxon>
        <taxon>Eupercaria</taxon>
        <taxon>Moronidae</taxon>
        <taxon>Dicentrarchus</taxon>
    </lineage>
</organism>
<feature type="compositionally biased region" description="Basic and acidic residues" evidence="1">
    <location>
        <begin position="32"/>
        <end position="44"/>
    </location>
</feature>
<dbReference type="AlphaFoldDB" id="A0A8C4DAV7"/>
<sequence length="144" mass="16077">MFLARVVVQFAAVTVLRPVFALTVVTVRHVHDHHERRARDKDELQSPQADVGDGKEVVVADVGAAGLLGVAVKVLLLVAPHSLCRHHVHHNPEDKHHRQPYPPKRRGVFVHPTEEGLEGLPVHILGWQSDKNKVNTISLMLCIY</sequence>
<evidence type="ECO:0000313" key="3">
    <source>
        <dbReference type="Proteomes" id="UP000694389"/>
    </source>
</evidence>
<feature type="region of interest" description="Disordered" evidence="1">
    <location>
        <begin position="31"/>
        <end position="50"/>
    </location>
</feature>
<proteinExistence type="predicted"/>